<dbReference type="Proteomes" id="UP001237642">
    <property type="component" value="Unassembled WGS sequence"/>
</dbReference>
<gene>
    <name evidence="2" type="ORF">POM88_011420</name>
</gene>
<dbReference type="SMART" id="SM00256">
    <property type="entry name" value="FBOX"/>
    <property type="match status" value="1"/>
</dbReference>
<evidence type="ECO:0000313" key="3">
    <source>
        <dbReference type="Proteomes" id="UP001237642"/>
    </source>
</evidence>
<dbReference type="InterPro" id="IPR001810">
    <property type="entry name" value="F-box_dom"/>
</dbReference>
<keyword evidence="3" id="KW-1185">Reference proteome</keyword>
<evidence type="ECO:0000313" key="2">
    <source>
        <dbReference type="EMBL" id="KAK1392364.1"/>
    </source>
</evidence>
<dbReference type="AlphaFoldDB" id="A0AAD8IUF8"/>
<feature type="domain" description="F-box" evidence="1">
    <location>
        <begin position="1"/>
        <end position="43"/>
    </location>
</feature>
<organism evidence="2 3">
    <name type="scientific">Heracleum sosnowskyi</name>
    <dbReference type="NCBI Taxonomy" id="360622"/>
    <lineage>
        <taxon>Eukaryota</taxon>
        <taxon>Viridiplantae</taxon>
        <taxon>Streptophyta</taxon>
        <taxon>Embryophyta</taxon>
        <taxon>Tracheophyta</taxon>
        <taxon>Spermatophyta</taxon>
        <taxon>Magnoliopsida</taxon>
        <taxon>eudicotyledons</taxon>
        <taxon>Gunneridae</taxon>
        <taxon>Pentapetalae</taxon>
        <taxon>asterids</taxon>
        <taxon>campanulids</taxon>
        <taxon>Apiales</taxon>
        <taxon>Apiaceae</taxon>
        <taxon>Apioideae</taxon>
        <taxon>apioid superclade</taxon>
        <taxon>Tordylieae</taxon>
        <taxon>Tordyliinae</taxon>
        <taxon>Heracleum</taxon>
    </lineage>
</organism>
<sequence>MSLPAEMTDEVLCRLPVKPLLRFRCVSKGWCSLIDNNAFAKKQLKNTLACNAGQRLVINKFGGDKKFYLAGFDSLDDESASILEIDDPLKSFFSDAQLICGFGFDEVNDDFKVVMIAECYVQFRGLIAMVYSLKTDVWTRIQDVPSNLRFINIRGFFASRCLHWMAIEDRTNGKEVIVGFDLELQQFKDVPFPPIEATCAKFSERILDDLGEYLFGFNCSQLWTYPFYLPRDDFLSRGFSLSYKILGQTQSRNARRDGK</sequence>
<protein>
    <recommendedName>
        <fullName evidence="1">F-box domain-containing protein</fullName>
    </recommendedName>
</protein>
<reference evidence="2" key="2">
    <citation type="submission" date="2023-05" db="EMBL/GenBank/DDBJ databases">
        <authorList>
            <person name="Schelkunov M.I."/>
        </authorList>
    </citation>
    <scope>NUCLEOTIDE SEQUENCE</scope>
    <source>
        <strain evidence="2">Hsosn_3</strain>
        <tissue evidence="2">Leaf</tissue>
    </source>
</reference>
<name>A0AAD8IUF8_9APIA</name>
<dbReference type="PROSITE" id="PS50181">
    <property type="entry name" value="FBOX"/>
    <property type="match status" value="1"/>
</dbReference>
<dbReference type="CDD" id="cd22157">
    <property type="entry name" value="F-box_AtFBW1-like"/>
    <property type="match status" value="1"/>
</dbReference>
<dbReference type="InterPro" id="IPR050796">
    <property type="entry name" value="SCF_F-box_component"/>
</dbReference>
<dbReference type="SUPFAM" id="SSF81383">
    <property type="entry name" value="F-box domain"/>
    <property type="match status" value="1"/>
</dbReference>
<accession>A0AAD8IUF8</accession>
<dbReference type="Gene3D" id="1.20.1280.50">
    <property type="match status" value="1"/>
</dbReference>
<dbReference type="PANTHER" id="PTHR31672:SF13">
    <property type="entry name" value="F-BOX PROTEIN CPR30-LIKE"/>
    <property type="match status" value="1"/>
</dbReference>
<reference evidence="2" key="1">
    <citation type="submission" date="2023-02" db="EMBL/GenBank/DDBJ databases">
        <title>Genome of toxic invasive species Heracleum sosnowskyi carries increased number of genes despite the absence of recent whole-genome duplications.</title>
        <authorList>
            <person name="Schelkunov M."/>
            <person name="Shtratnikova V."/>
            <person name="Makarenko M."/>
            <person name="Klepikova A."/>
            <person name="Omelchenko D."/>
            <person name="Novikova G."/>
            <person name="Obukhova E."/>
            <person name="Bogdanov V."/>
            <person name="Penin A."/>
            <person name="Logacheva M."/>
        </authorList>
    </citation>
    <scope>NUCLEOTIDE SEQUENCE</scope>
    <source>
        <strain evidence="2">Hsosn_3</strain>
        <tissue evidence="2">Leaf</tissue>
    </source>
</reference>
<dbReference type="EMBL" id="JAUIZM010000003">
    <property type="protein sequence ID" value="KAK1392364.1"/>
    <property type="molecule type" value="Genomic_DNA"/>
</dbReference>
<dbReference type="Pfam" id="PF00646">
    <property type="entry name" value="F-box"/>
    <property type="match status" value="1"/>
</dbReference>
<dbReference type="InterPro" id="IPR036047">
    <property type="entry name" value="F-box-like_dom_sf"/>
</dbReference>
<comment type="caution">
    <text evidence="2">The sequence shown here is derived from an EMBL/GenBank/DDBJ whole genome shotgun (WGS) entry which is preliminary data.</text>
</comment>
<dbReference type="PANTHER" id="PTHR31672">
    <property type="entry name" value="BNACNNG10540D PROTEIN"/>
    <property type="match status" value="1"/>
</dbReference>
<proteinExistence type="predicted"/>
<evidence type="ECO:0000259" key="1">
    <source>
        <dbReference type="PROSITE" id="PS50181"/>
    </source>
</evidence>